<dbReference type="PATRIC" id="fig|1114972.6.peg.1232"/>
<reference evidence="5 6" key="1">
    <citation type="journal article" date="2015" name="Genome Announc.">
        <title>Expanding the biotechnology potential of lactobacilli through comparative genomics of 213 strains and associated genera.</title>
        <authorList>
            <person name="Sun Z."/>
            <person name="Harris H.M."/>
            <person name="McCann A."/>
            <person name="Guo C."/>
            <person name="Argimon S."/>
            <person name="Zhang W."/>
            <person name="Yang X."/>
            <person name="Jeffery I.B."/>
            <person name="Cooney J.C."/>
            <person name="Kagawa T.F."/>
            <person name="Liu W."/>
            <person name="Song Y."/>
            <person name="Salvetti E."/>
            <person name="Wrobel A."/>
            <person name="Rasinkangas P."/>
            <person name="Parkhill J."/>
            <person name="Rea M.C."/>
            <person name="O'Sullivan O."/>
            <person name="Ritari J."/>
            <person name="Douillard F.P."/>
            <person name="Paul Ross R."/>
            <person name="Yang R."/>
            <person name="Briner A.E."/>
            <person name="Felis G.E."/>
            <person name="de Vos W.M."/>
            <person name="Barrangou R."/>
            <person name="Klaenhammer T.R."/>
            <person name="Caufield P.W."/>
            <person name="Cui Y."/>
            <person name="Zhang H."/>
            <person name="O'Toole P.W."/>
        </authorList>
    </citation>
    <scope>NUCLEOTIDE SEQUENCE [LARGE SCALE GENOMIC DNA]</scope>
    <source>
        <strain evidence="5 6">DSM 15814</strain>
    </source>
</reference>
<dbReference type="AlphaFoldDB" id="A0A0R1RVF7"/>
<dbReference type="GO" id="GO:0003677">
    <property type="term" value="F:DNA binding"/>
    <property type="evidence" value="ECO:0007669"/>
    <property type="project" value="UniProtKB-KW"/>
</dbReference>
<evidence type="ECO:0000259" key="4">
    <source>
        <dbReference type="PROSITE" id="PS51118"/>
    </source>
</evidence>
<keyword evidence="3" id="KW-0804">Transcription</keyword>
<sequence length="126" mass="14196">MSEAEPIYKNGVQATLAVMGNKWKPLILCHLGHGPMRTADIRRNVTGISPKVLTEQLRELEHDGIVTRKVFNEVPPHVEYSVTEYGKTLNNVLIAMSEWGEDRIKILQSQGQNASLLFPDHDGYEN</sequence>
<dbReference type="SUPFAM" id="SSF46785">
    <property type="entry name" value="Winged helix' DNA-binding domain"/>
    <property type="match status" value="1"/>
</dbReference>
<dbReference type="InterPro" id="IPR036390">
    <property type="entry name" value="WH_DNA-bd_sf"/>
</dbReference>
<evidence type="ECO:0000313" key="6">
    <source>
        <dbReference type="Proteomes" id="UP000051999"/>
    </source>
</evidence>
<evidence type="ECO:0000313" key="5">
    <source>
        <dbReference type="EMBL" id="KRL56920.1"/>
    </source>
</evidence>
<keyword evidence="6" id="KW-1185">Reference proteome</keyword>
<dbReference type="EMBL" id="AZFF01000002">
    <property type="protein sequence ID" value="KRL56920.1"/>
    <property type="molecule type" value="Genomic_DNA"/>
</dbReference>
<dbReference type="CDD" id="cd00090">
    <property type="entry name" value="HTH_ARSR"/>
    <property type="match status" value="1"/>
</dbReference>
<dbReference type="eggNOG" id="COG1733">
    <property type="taxonomic scope" value="Bacteria"/>
</dbReference>
<dbReference type="Pfam" id="PF01638">
    <property type="entry name" value="HxlR"/>
    <property type="match status" value="1"/>
</dbReference>
<protein>
    <submittedName>
        <fullName evidence="5">HTH-type transcriptional regulator ytcD domain protein</fullName>
    </submittedName>
</protein>
<dbReference type="PANTHER" id="PTHR33204">
    <property type="entry name" value="TRANSCRIPTIONAL REGULATOR, MARR FAMILY"/>
    <property type="match status" value="1"/>
</dbReference>
<dbReference type="PANTHER" id="PTHR33204:SF29">
    <property type="entry name" value="TRANSCRIPTIONAL REGULATOR"/>
    <property type="match status" value="1"/>
</dbReference>
<keyword evidence="2" id="KW-0238">DNA-binding</keyword>
<accession>A0A0R1RVF7</accession>
<feature type="domain" description="HTH hxlR-type" evidence="4">
    <location>
        <begin position="5"/>
        <end position="108"/>
    </location>
</feature>
<dbReference type="Gene3D" id="1.10.10.10">
    <property type="entry name" value="Winged helix-like DNA-binding domain superfamily/Winged helix DNA-binding domain"/>
    <property type="match status" value="1"/>
</dbReference>
<name>A0A0R1RVF7_9LACO</name>
<dbReference type="Proteomes" id="UP000051999">
    <property type="component" value="Unassembled WGS sequence"/>
</dbReference>
<evidence type="ECO:0000256" key="1">
    <source>
        <dbReference type="ARBA" id="ARBA00023015"/>
    </source>
</evidence>
<dbReference type="PROSITE" id="PS51118">
    <property type="entry name" value="HTH_HXLR"/>
    <property type="match status" value="1"/>
</dbReference>
<dbReference type="InterPro" id="IPR036388">
    <property type="entry name" value="WH-like_DNA-bd_sf"/>
</dbReference>
<dbReference type="InterPro" id="IPR011991">
    <property type="entry name" value="ArsR-like_HTH"/>
</dbReference>
<proteinExistence type="predicted"/>
<dbReference type="InterPro" id="IPR002577">
    <property type="entry name" value="HTH_HxlR"/>
</dbReference>
<organism evidence="5 6">
    <name type="scientific">Furfurilactobacillus rossiae DSM 15814</name>
    <dbReference type="NCBI Taxonomy" id="1114972"/>
    <lineage>
        <taxon>Bacteria</taxon>
        <taxon>Bacillati</taxon>
        <taxon>Bacillota</taxon>
        <taxon>Bacilli</taxon>
        <taxon>Lactobacillales</taxon>
        <taxon>Lactobacillaceae</taxon>
        <taxon>Furfurilactobacillus</taxon>
    </lineage>
</organism>
<dbReference type="RefSeq" id="WP_017262510.1">
    <property type="nucleotide sequence ID" value="NZ_AUAW01000004.1"/>
</dbReference>
<keyword evidence="1" id="KW-0805">Transcription regulation</keyword>
<comment type="caution">
    <text evidence="5">The sequence shown here is derived from an EMBL/GenBank/DDBJ whole genome shotgun (WGS) entry which is preliminary data.</text>
</comment>
<dbReference type="OrthoDB" id="9791143at2"/>
<gene>
    <name evidence="5" type="ORF">FD35_GL001216</name>
</gene>
<evidence type="ECO:0000256" key="2">
    <source>
        <dbReference type="ARBA" id="ARBA00023125"/>
    </source>
</evidence>
<evidence type="ECO:0000256" key="3">
    <source>
        <dbReference type="ARBA" id="ARBA00023163"/>
    </source>
</evidence>